<gene>
    <name evidence="1" type="ORF">P3H78_29490</name>
</gene>
<dbReference type="InterPro" id="IPR036689">
    <property type="entry name" value="ESAT-6-like_sf"/>
</dbReference>
<dbReference type="SUPFAM" id="SSF140453">
    <property type="entry name" value="EsxAB dimer-like"/>
    <property type="match status" value="1"/>
</dbReference>
<proteinExistence type="predicted"/>
<name>A0ABT6ADF0_9ACTN</name>
<keyword evidence="2" id="KW-1185">Reference proteome</keyword>
<organism evidence="1 2">
    <name type="scientific">Streptomyces tropicalis</name>
    <dbReference type="NCBI Taxonomy" id="3034234"/>
    <lineage>
        <taxon>Bacteria</taxon>
        <taxon>Bacillati</taxon>
        <taxon>Actinomycetota</taxon>
        <taxon>Actinomycetes</taxon>
        <taxon>Kitasatosporales</taxon>
        <taxon>Streptomycetaceae</taxon>
        <taxon>Streptomyces</taxon>
    </lineage>
</organism>
<dbReference type="Gene3D" id="1.10.287.1060">
    <property type="entry name" value="ESAT-6-like"/>
    <property type="match status" value="1"/>
</dbReference>
<evidence type="ECO:0000313" key="1">
    <source>
        <dbReference type="EMBL" id="MDF3302672.1"/>
    </source>
</evidence>
<dbReference type="Proteomes" id="UP001221150">
    <property type="component" value="Unassembled WGS sequence"/>
</dbReference>
<sequence>MAGKQKLEDAAVVKLEKDMYTKYEHILKRAHKLQGIIDSLEKGHWDGIGRSAFNEKQQAINVALQNIGKILTDVIEAMNKTRKIKDGSEDEVRAAVNKIDIHDGAPVSVFSSYHH</sequence>
<evidence type="ECO:0000313" key="2">
    <source>
        <dbReference type="Proteomes" id="UP001221150"/>
    </source>
</evidence>
<reference evidence="1 2" key="1">
    <citation type="submission" date="2023-03" db="EMBL/GenBank/DDBJ databases">
        <title>Draft genome sequence of Streptomyces sp. K1PA1 isolated from peat swamp forest in Thailand.</title>
        <authorList>
            <person name="Klaysubun C."/>
            <person name="Duangmal K."/>
        </authorList>
    </citation>
    <scope>NUCLEOTIDE SEQUENCE [LARGE SCALE GENOMIC DNA]</scope>
    <source>
        <strain evidence="1 2">K1PA1</strain>
    </source>
</reference>
<protein>
    <recommendedName>
        <fullName evidence="3">Type VII secretion system (Wss) protein ESAT-6</fullName>
    </recommendedName>
</protein>
<accession>A0ABT6ADF0</accession>
<evidence type="ECO:0008006" key="3">
    <source>
        <dbReference type="Google" id="ProtNLM"/>
    </source>
</evidence>
<comment type="caution">
    <text evidence="1">The sequence shown here is derived from an EMBL/GenBank/DDBJ whole genome shotgun (WGS) entry which is preliminary data.</text>
</comment>
<dbReference type="EMBL" id="JARJBB010000026">
    <property type="protein sequence ID" value="MDF3302672.1"/>
    <property type="molecule type" value="Genomic_DNA"/>
</dbReference>